<feature type="transmembrane region" description="Helical" evidence="1">
    <location>
        <begin position="5"/>
        <end position="24"/>
    </location>
</feature>
<proteinExistence type="predicted"/>
<reference evidence="3" key="1">
    <citation type="submission" date="2016-05" db="EMBL/GenBank/DDBJ databases">
        <title>Paenibacillus oryzae. sp. nov., isolated from the rice root.</title>
        <authorList>
            <person name="Zhang J."/>
            <person name="Zhang X."/>
        </authorList>
    </citation>
    <scope>NUCLEOTIDE SEQUENCE [LARGE SCALE GENOMIC DNA]</scope>
    <source>
        <strain evidence="3">KCTC13222</strain>
    </source>
</reference>
<gene>
    <name evidence="2" type="ORF">A8709_18535</name>
</gene>
<protein>
    <recommendedName>
        <fullName evidence="4">EamA domain-containing protein</fullName>
    </recommendedName>
</protein>
<dbReference type="AlphaFoldDB" id="A0A1C0ZZX8"/>
<keyword evidence="1" id="KW-0472">Membrane</keyword>
<dbReference type="OrthoDB" id="2625651at2"/>
<dbReference type="Proteomes" id="UP000093309">
    <property type="component" value="Unassembled WGS sequence"/>
</dbReference>
<dbReference type="RefSeq" id="WP_065853653.1">
    <property type="nucleotide sequence ID" value="NZ_LYPC01000022.1"/>
</dbReference>
<name>A0A1C0ZZX8_9BACL</name>
<comment type="caution">
    <text evidence="2">The sequence shown here is derived from an EMBL/GenBank/DDBJ whole genome shotgun (WGS) entry which is preliminary data.</text>
</comment>
<sequence length="76" mass="8440">MIIRIAAYVLIMLVWSYFRIQSLLSKQKNKEAAVYSSLMGISSIVGSLLIAGVDVPSILIPFKVIFEPIGKILLMQ</sequence>
<keyword evidence="1" id="KW-0812">Transmembrane</keyword>
<evidence type="ECO:0000256" key="1">
    <source>
        <dbReference type="SAM" id="Phobius"/>
    </source>
</evidence>
<evidence type="ECO:0000313" key="2">
    <source>
        <dbReference type="EMBL" id="OCT13591.1"/>
    </source>
</evidence>
<keyword evidence="3" id="KW-1185">Reference proteome</keyword>
<organism evidence="2 3">
    <name type="scientific">Paenibacillus pectinilyticus</name>
    <dbReference type="NCBI Taxonomy" id="512399"/>
    <lineage>
        <taxon>Bacteria</taxon>
        <taxon>Bacillati</taxon>
        <taxon>Bacillota</taxon>
        <taxon>Bacilli</taxon>
        <taxon>Bacillales</taxon>
        <taxon>Paenibacillaceae</taxon>
        <taxon>Paenibacillus</taxon>
    </lineage>
</organism>
<feature type="transmembrane region" description="Helical" evidence="1">
    <location>
        <begin position="44"/>
        <end position="66"/>
    </location>
</feature>
<evidence type="ECO:0008006" key="4">
    <source>
        <dbReference type="Google" id="ProtNLM"/>
    </source>
</evidence>
<dbReference type="STRING" id="512399.A8709_18535"/>
<evidence type="ECO:0000313" key="3">
    <source>
        <dbReference type="Proteomes" id="UP000093309"/>
    </source>
</evidence>
<dbReference type="EMBL" id="LYPC01000022">
    <property type="protein sequence ID" value="OCT13591.1"/>
    <property type="molecule type" value="Genomic_DNA"/>
</dbReference>
<accession>A0A1C0ZZX8</accession>
<keyword evidence="1" id="KW-1133">Transmembrane helix</keyword>